<evidence type="ECO:0000313" key="9">
    <source>
        <dbReference type="RefSeq" id="XP_018021904.1"/>
    </source>
</evidence>
<dbReference type="InterPro" id="IPR006595">
    <property type="entry name" value="CTLH_C"/>
</dbReference>
<proteinExistence type="predicted"/>
<feature type="region of interest" description="Disordered" evidence="6">
    <location>
        <begin position="16"/>
        <end position="63"/>
    </location>
</feature>
<feature type="region of interest" description="Disordered" evidence="6">
    <location>
        <begin position="629"/>
        <end position="660"/>
    </location>
</feature>
<dbReference type="FunFam" id="2.130.10.10:FF:000087">
    <property type="entry name" value="WD repeat-containing protein 26 homolog"/>
    <property type="match status" value="1"/>
</dbReference>
<dbReference type="PROSITE" id="PS00678">
    <property type="entry name" value="WD_REPEATS_1"/>
    <property type="match status" value="1"/>
</dbReference>
<keyword evidence="4" id="KW-0677">Repeat</keyword>
<reference evidence="9" key="1">
    <citation type="submission" date="2025-08" db="UniProtKB">
        <authorList>
            <consortium name="RefSeq"/>
        </authorList>
    </citation>
    <scope>IDENTIFICATION</scope>
    <source>
        <tissue evidence="9">Whole organism</tissue>
    </source>
</reference>
<gene>
    <name evidence="9" type="primary">LOC108678077</name>
</gene>
<dbReference type="GO" id="GO:0034657">
    <property type="term" value="C:GID complex"/>
    <property type="evidence" value="ECO:0007669"/>
    <property type="project" value="TreeGrafter"/>
</dbReference>
<dbReference type="SMART" id="SM00320">
    <property type="entry name" value="WD40"/>
    <property type="match status" value="5"/>
</dbReference>
<evidence type="ECO:0000256" key="6">
    <source>
        <dbReference type="SAM" id="MobiDB-lite"/>
    </source>
</evidence>
<dbReference type="GO" id="GO:0043161">
    <property type="term" value="P:proteasome-mediated ubiquitin-dependent protein catabolic process"/>
    <property type="evidence" value="ECO:0007669"/>
    <property type="project" value="TreeGrafter"/>
</dbReference>
<keyword evidence="8" id="KW-1185">Reference proteome</keyword>
<dbReference type="InterPro" id="IPR019775">
    <property type="entry name" value="WD40_repeat_CS"/>
</dbReference>
<dbReference type="PROSITE" id="PS50294">
    <property type="entry name" value="WD_REPEATS_REGION"/>
    <property type="match status" value="2"/>
</dbReference>
<name>A0A8B7P6W8_HYAAZ</name>
<evidence type="ECO:0000313" key="8">
    <source>
        <dbReference type="Proteomes" id="UP000694843"/>
    </source>
</evidence>
<evidence type="ECO:0000256" key="5">
    <source>
        <dbReference type="PROSITE-ProRule" id="PRU00221"/>
    </source>
</evidence>
<evidence type="ECO:0000256" key="4">
    <source>
        <dbReference type="ARBA" id="ARBA00022737"/>
    </source>
</evidence>
<feature type="domain" description="CTLH" evidence="7">
    <location>
        <begin position="137"/>
        <end position="196"/>
    </location>
</feature>
<evidence type="ECO:0000256" key="3">
    <source>
        <dbReference type="ARBA" id="ARBA00022574"/>
    </source>
</evidence>
<dbReference type="PROSITE" id="PS50897">
    <property type="entry name" value="CTLH"/>
    <property type="match status" value="1"/>
</dbReference>
<dbReference type="GO" id="GO:0005737">
    <property type="term" value="C:cytoplasm"/>
    <property type="evidence" value="ECO:0007669"/>
    <property type="project" value="UniProtKB-SubCell"/>
</dbReference>
<dbReference type="RefSeq" id="XP_018021904.1">
    <property type="nucleotide sequence ID" value="XM_018166415.2"/>
</dbReference>
<evidence type="ECO:0000259" key="7">
    <source>
        <dbReference type="PROSITE" id="PS50897"/>
    </source>
</evidence>
<dbReference type="InterPro" id="IPR015943">
    <property type="entry name" value="WD40/YVTN_repeat-like_dom_sf"/>
</dbReference>
<dbReference type="KEGG" id="hazt:108678077"/>
<dbReference type="Pfam" id="PF00400">
    <property type="entry name" value="WD40"/>
    <property type="match status" value="3"/>
</dbReference>
<feature type="repeat" description="WD" evidence="5">
    <location>
        <begin position="589"/>
        <end position="631"/>
    </location>
</feature>
<dbReference type="AlphaFoldDB" id="A0A8B7P6W8"/>
<dbReference type="OrthoDB" id="972532at2759"/>
<dbReference type="SMART" id="SM00668">
    <property type="entry name" value="CTLH"/>
    <property type="match status" value="1"/>
</dbReference>
<dbReference type="InterPro" id="IPR036322">
    <property type="entry name" value="WD40_repeat_dom_sf"/>
</dbReference>
<protein>
    <submittedName>
        <fullName evidence="9">WD repeat-containing protein 26-like isoform X1</fullName>
    </submittedName>
</protein>
<evidence type="ECO:0000256" key="1">
    <source>
        <dbReference type="ARBA" id="ARBA00004496"/>
    </source>
</evidence>
<keyword evidence="2" id="KW-0963">Cytoplasm</keyword>
<dbReference type="OMA" id="GHISGCV"/>
<dbReference type="PANTHER" id="PTHR22838:SF0">
    <property type="entry name" value="WD REPEAT-CONTAINING PROTEIN 26"/>
    <property type="match status" value="1"/>
</dbReference>
<comment type="subcellular location">
    <subcellularLocation>
        <location evidence="1">Cytoplasm</location>
    </subcellularLocation>
</comment>
<dbReference type="PANTHER" id="PTHR22838">
    <property type="entry name" value="WD REPEAT PROTEIN 26-RELATED"/>
    <property type="match status" value="1"/>
</dbReference>
<keyword evidence="3 5" id="KW-0853">WD repeat</keyword>
<organism evidence="8 9">
    <name type="scientific">Hyalella azteca</name>
    <name type="common">Amphipod</name>
    <dbReference type="NCBI Taxonomy" id="294128"/>
    <lineage>
        <taxon>Eukaryota</taxon>
        <taxon>Metazoa</taxon>
        <taxon>Ecdysozoa</taxon>
        <taxon>Arthropoda</taxon>
        <taxon>Crustacea</taxon>
        <taxon>Multicrustacea</taxon>
        <taxon>Malacostraca</taxon>
        <taxon>Eumalacostraca</taxon>
        <taxon>Peracarida</taxon>
        <taxon>Amphipoda</taxon>
        <taxon>Senticaudata</taxon>
        <taxon>Talitrida</taxon>
        <taxon>Talitroidea</taxon>
        <taxon>Hyalellidae</taxon>
        <taxon>Hyalella</taxon>
    </lineage>
</organism>
<evidence type="ECO:0000256" key="2">
    <source>
        <dbReference type="ARBA" id="ARBA00022490"/>
    </source>
</evidence>
<dbReference type="SUPFAM" id="SSF50978">
    <property type="entry name" value="WD40 repeat-like"/>
    <property type="match status" value="1"/>
</dbReference>
<dbReference type="Proteomes" id="UP000694843">
    <property type="component" value="Unplaced"/>
</dbReference>
<dbReference type="GeneID" id="108678077"/>
<dbReference type="InterPro" id="IPR051350">
    <property type="entry name" value="WD_repeat-ST_regulator"/>
</dbReference>
<feature type="repeat" description="WD" evidence="5">
    <location>
        <begin position="331"/>
        <end position="372"/>
    </location>
</feature>
<dbReference type="PROSITE" id="PS50082">
    <property type="entry name" value="WD_REPEATS_2"/>
    <property type="match status" value="2"/>
</dbReference>
<accession>A0A8B7P6W8</accession>
<dbReference type="Gene3D" id="2.130.10.10">
    <property type="entry name" value="YVTN repeat-like/Quinoprotein amine dehydrogenase"/>
    <property type="match status" value="2"/>
</dbReference>
<sequence>MTLNHGAFIDILASWEDPHYGGASPPPRKKLKRTQGGVGCDESCSSGGGKTEESLGGTASMQHQTEVTNGASVPQLNGSSDGGSAVTVNGVKDETKKALKLDPINRDMVRLIGQHLANLGFQSTVEQLMAESGCRLDHPEARRFKSSVVEGDWQAAEAALLELQSMLNNTTHLTEMRFLILEQKYMELLERGDDIGALNCLRGEISPLDHNISRVHRLSSLIFYNNPAELKKATNWLGSGPESHMALMERLSAYLPPSVMLPPRRLERLVIQSVQHQVATCEFHNTSIEPLLKVDNLEGLSLSDVVVSSSCLLTDHHCGKEHFPSTCLYTVTEHMDEVLVAAFSPNGRYLATAGKDFSLLIWNVDNTTLKISKRHCLDGHNFSIVFLSWSHDSTKIIACMHEDASELIVWDAERGKQVCKVSDSTSDSLTCACWYKDNERFVCGGLRGQFYLCNLEGAVLERWEGVRVQSLAVHADGKTVLASDTHRRIRGYQLETVQDYSILQEDHGIMTFSLDTTGRFALLNVTTQGLHLWDLNSRTLVRRFRGATQKHCTIHSCFGGINQDFIASGSEDHKVYIWHRNQELPVAVLSGHQLPVNCVTWNPVQPSMLVSVSDDRTIRIWGPSQTNRLNRDADAASTSGGLSDGDDDEPDSPRASNFQFPHSLISGLDISSH</sequence>
<dbReference type="InterPro" id="IPR001680">
    <property type="entry name" value="WD40_rpt"/>
</dbReference>